<feature type="chain" id="PRO_5020365490" evidence="2">
    <location>
        <begin position="21"/>
        <end position="97"/>
    </location>
</feature>
<feature type="compositionally biased region" description="Low complexity" evidence="1">
    <location>
        <begin position="85"/>
        <end position="97"/>
    </location>
</feature>
<reference evidence="3 4" key="1">
    <citation type="submission" date="2019-02" db="EMBL/GenBank/DDBJ databases">
        <title>Investigation of anaerobic lignin degradation for improved lignocellulosic biofuels.</title>
        <authorList>
            <person name="Deangelis K."/>
        </authorList>
    </citation>
    <scope>NUCLEOTIDE SEQUENCE [LARGE SCALE GENOMIC DNA]</scope>
    <source>
        <strain evidence="3 4">159R</strain>
    </source>
</reference>
<feature type="signal peptide" evidence="2">
    <location>
        <begin position="1"/>
        <end position="20"/>
    </location>
</feature>
<gene>
    <name evidence="3" type="ORF">EZJ58_3313</name>
</gene>
<protein>
    <submittedName>
        <fullName evidence="3">Uncharacterized protein DUF2756</fullName>
    </submittedName>
</protein>
<comment type="caution">
    <text evidence="3">The sequence shown here is derived from an EMBL/GenBank/DDBJ whole genome shotgun (WGS) entry which is preliminary data.</text>
</comment>
<evidence type="ECO:0000256" key="2">
    <source>
        <dbReference type="SAM" id="SignalP"/>
    </source>
</evidence>
<dbReference type="EMBL" id="SJOI01000001">
    <property type="protein sequence ID" value="TCL05143.1"/>
    <property type="molecule type" value="Genomic_DNA"/>
</dbReference>
<dbReference type="Pfam" id="PF10956">
    <property type="entry name" value="DUF2756"/>
    <property type="match status" value="1"/>
</dbReference>
<proteinExistence type="predicted"/>
<name>A0A4R1NCP5_9GAMM</name>
<dbReference type="PROSITE" id="PS51257">
    <property type="entry name" value="PROKAR_LIPOPROTEIN"/>
    <property type="match status" value="1"/>
</dbReference>
<feature type="region of interest" description="Disordered" evidence="1">
    <location>
        <begin position="23"/>
        <end position="97"/>
    </location>
</feature>
<feature type="compositionally biased region" description="Low complexity" evidence="1">
    <location>
        <begin position="40"/>
        <end position="77"/>
    </location>
</feature>
<dbReference type="RefSeq" id="WP_132923875.1">
    <property type="nucleotide sequence ID" value="NZ_SJOI01000001.1"/>
</dbReference>
<evidence type="ECO:0000313" key="3">
    <source>
        <dbReference type="EMBL" id="TCL05143.1"/>
    </source>
</evidence>
<organism evidence="3 4">
    <name type="scientific">Sodalis ligni</name>
    <dbReference type="NCBI Taxonomy" id="2697027"/>
    <lineage>
        <taxon>Bacteria</taxon>
        <taxon>Pseudomonadati</taxon>
        <taxon>Pseudomonadota</taxon>
        <taxon>Gammaproteobacteria</taxon>
        <taxon>Enterobacterales</taxon>
        <taxon>Bruguierivoracaceae</taxon>
        <taxon>Sodalis</taxon>
    </lineage>
</organism>
<dbReference type="InterPro" id="IPR020158">
    <property type="entry name" value="DUF2756"/>
</dbReference>
<sequence>MKLMIWLGLTVALAACAVSAAQKPGVAGQPYPPFTPSPAQQHLQQQMQMNAQQQQTRLQLQQQMQRDQQRSQLQSQLNADRQRTQQNAPANQLQQNP</sequence>
<dbReference type="Proteomes" id="UP000294555">
    <property type="component" value="Unassembled WGS sequence"/>
</dbReference>
<keyword evidence="4" id="KW-1185">Reference proteome</keyword>
<evidence type="ECO:0000256" key="1">
    <source>
        <dbReference type="SAM" id="MobiDB-lite"/>
    </source>
</evidence>
<keyword evidence="2" id="KW-0732">Signal</keyword>
<dbReference type="AlphaFoldDB" id="A0A4R1NCP5"/>
<accession>A0A4R1NCP5</accession>
<evidence type="ECO:0000313" key="4">
    <source>
        <dbReference type="Proteomes" id="UP000294555"/>
    </source>
</evidence>